<organism evidence="4 5">
    <name type="scientific">Thioclava kandeliae</name>
    <dbReference type="NCBI Taxonomy" id="3070818"/>
    <lineage>
        <taxon>Bacteria</taxon>
        <taxon>Pseudomonadati</taxon>
        <taxon>Pseudomonadota</taxon>
        <taxon>Alphaproteobacteria</taxon>
        <taxon>Rhodobacterales</taxon>
        <taxon>Paracoccaceae</taxon>
        <taxon>Thioclava</taxon>
    </lineage>
</organism>
<gene>
    <name evidence="4" type="ORF">VSX56_17345</name>
</gene>
<dbReference type="Gene3D" id="3.30.1330.120">
    <property type="entry name" value="2-methylcitrate dehydratase PrpD"/>
    <property type="match status" value="1"/>
</dbReference>
<comment type="similarity">
    <text evidence="1">Belongs to the PrpD family.</text>
</comment>
<keyword evidence="5" id="KW-1185">Reference proteome</keyword>
<feature type="domain" description="MmgE/PrpD C-terminal" evidence="3">
    <location>
        <begin position="281"/>
        <end position="436"/>
    </location>
</feature>
<accession>A0ABV1SM18</accession>
<dbReference type="Pfam" id="PF03972">
    <property type="entry name" value="MmgE_PrpD_N"/>
    <property type="match status" value="1"/>
</dbReference>
<comment type="caution">
    <text evidence="4">The sequence shown here is derived from an EMBL/GenBank/DDBJ whole genome shotgun (WGS) entry which is preliminary data.</text>
</comment>
<dbReference type="Proteomes" id="UP001438953">
    <property type="component" value="Unassembled WGS sequence"/>
</dbReference>
<evidence type="ECO:0000259" key="2">
    <source>
        <dbReference type="Pfam" id="PF03972"/>
    </source>
</evidence>
<evidence type="ECO:0000313" key="5">
    <source>
        <dbReference type="Proteomes" id="UP001438953"/>
    </source>
</evidence>
<evidence type="ECO:0000256" key="1">
    <source>
        <dbReference type="ARBA" id="ARBA00006174"/>
    </source>
</evidence>
<evidence type="ECO:0000259" key="3">
    <source>
        <dbReference type="Pfam" id="PF19305"/>
    </source>
</evidence>
<dbReference type="PANTHER" id="PTHR16943:SF8">
    <property type="entry name" value="2-METHYLCITRATE DEHYDRATASE"/>
    <property type="match status" value="1"/>
</dbReference>
<sequence>MTLPFDPPTGLAPRLSLFASETPAEAIPDSVMQSWVLHLIDTLACAAAGSRLPLAQSVATYARQQGSGRPLIGGGSSGPMLAAFANAFAANLLDFDDGFEHDGKGMGHPGASLVAAGLAALGDAPVTGRAFLTALVLGAEINNRLILSVQPSAKRFVEVYGIGQHQSVGAAVTYARLKGLGAPQMSNALNLAASLSAVPSLHKYNWFTRPIISLKDFVAPSAQAGVQGVDLALAGLQGPADIFEGPQGFWRMVGSDHFAPDLLTEGLCHDWYAGDGAVKTYPACRWIAPVLEAFDTVLAESGAPFDRIARIEVHSFADVAAKMAYPAPANAIDAQFSLPHLMTCQALGLEAGLPWFTPDALDQPETAQLATRLSFHTDPEMDAAMRGVGRRPQARVELTLTDGGHHSCRIDAPLGGALRPVSAETVHAKAARLMAQAGIPHPETLLTSLADISEVEDIRPLIAPFFTQPDAPRFS</sequence>
<name>A0ABV1SM18_9RHOB</name>
<dbReference type="RefSeq" id="WP_350938919.1">
    <property type="nucleotide sequence ID" value="NZ_JAYWLC010000020.1"/>
</dbReference>
<dbReference type="InterPro" id="IPR045336">
    <property type="entry name" value="MmgE_PrpD_N"/>
</dbReference>
<protein>
    <submittedName>
        <fullName evidence="4">MmgE/PrpD family protein</fullName>
    </submittedName>
</protein>
<reference evidence="4 5" key="1">
    <citation type="submission" date="2024-01" db="EMBL/GenBank/DDBJ databases">
        <authorList>
            <person name="Deng Y."/>
            <person name="Su J."/>
        </authorList>
    </citation>
    <scope>NUCLEOTIDE SEQUENCE [LARGE SCALE GENOMIC DNA]</scope>
    <source>
        <strain evidence="4 5">CPCC 100088</strain>
    </source>
</reference>
<feature type="domain" description="MmgE/PrpD N-terminal" evidence="2">
    <location>
        <begin position="14"/>
        <end position="256"/>
    </location>
</feature>
<dbReference type="Gene3D" id="1.10.4100.10">
    <property type="entry name" value="2-methylcitrate dehydratase PrpD"/>
    <property type="match status" value="1"/>
</dbReference>
<dbReference type="InterPro" id="IPR045337">
    <property type="entry name" value="MmgE_PrpD_C"/>
</dbReference>
<dbReference type="InterPro" id="IPR036148">
    <property type="entry name" value="MmgE/PrpD_sf"/>
</dbReference>
<dbReference type="SUPFAM" id="SSF103378">
    <property type="entry name" value="2-methylcitrate dehydratase PrpD"/>
    <property type="match status" value="1"/>
</dbReference>
<reference evidence="4 5" key="2">
    <citation type="submission" date="2024-06" db="EMBL/GenBank/DDBJ databases">
        <title>Thioclava kandeliae sp. nov. from a rhizosphere soil sample of Kandelia candel in a mangrove.</title>
        <authorList>
            <person name="Mu T."/>
        </authorList>
    </citation>
    <scope>NUCLEOTIDE SEQUENCE [LARGE SCALE GENOMIC DNA]</scope>
    <source>
        <strain evidence="4 5">CPCC 100088</strain>
    </source>
</reference>
<proteinExistence type="inferred from homology"/>
<dbReference type="PANTHER" id="PTHR16943">
    <property type="entry name" value="2-METHYLCITRATE DEHYDRATASE-RELATED"/>
    <property type="match status" value="1"/>
</dbReference>
<dbReference type="Pfam" id="PF19305">
    <property type="entry name" value="MmgE_PrpD_C"/>
    <property type="match status" value="1"/>
</dbReference>
<dbReference type="InterPro" id="IPR042183">
    <property type="entry name" value="MmgE/PrpD_sf_1"/>
</dbReference>
<evidence type="ECO:0000313" key="4">
    <source>
        <dbReference type="EMBL" id="MER5173534.1"/>
    </source>
</evidence>
<dbReference type="InterPro" id="IPR042188">
    <property type="entry name" value="MmgE/PrpD_sf_2"/>
</dbReference>
<dbReference type="InterPro" id="IPR005656">
    <property type="entry name" value="MmgE_PrpD"/>
</dbReference>
<dbReference type="EMBL" id="JAYWLC010000020">
    <property type="protein sequence ID" value="MER5173534.1"/>
    <property type="molecule type" value="Genomic_DNA"/>
</dbReference>